<dbReference type="Proteomes" id="UP000013232">
    <property type="component" value="Unassembled WGS sequence"/>
</dbReference>
<comment type="caution">
    <text evidence="1">The sequence shown here is derived from an EMBL/GenBank/DDBJ whole genome shotgun (WGS) entry which is preliminary data.</text>
</comment>
<dbReference type="STRING" id="1123367.GCA_000621305_00490"/>
<reference evidence="1 2" key="1">
    <citation type="submission" date="2012-09" db="EMBL/GenBank/DDBJ databases">
        <title>Draft Genome Sequences of 6 Strains from Genus Thauera.</title>
        <authorList>
            <person name="Liu B."/>
            <person name="Shapleigh J.P."/>
            <person name="Frostegard A.H."/>
        </authorList>
    </citation>
    <scope>NUCLEOTIDE SEQUENCE [LARGE SCALE GENOMIC DNA]</scope>
    <source>
        <strain evidence="2">47Lol / DSM 12138</strain>
    </source>
</reference>
<protein>
    <submittedName>
        <fullName evidence="1">Toluene tolerance protein</fullName>
    </submittedName>
</protein>
<accession>N6Z6E7</accession>
<organism evidence="1 2">
    <name type="scientific">Thauera linaloolentis (strain DSM 12138 / JCM 21573 / CCUG 41526 / CIP 105981 / IAM 15112 / NBRC 102519 / 47Lol)</name>
    <dbReference type="NCBI Taxonomy" id="1123367"/>
    <lineage>
        <taxon>Bacteria</taxon>
        <taxon>Pseudomonadati</taxon>
        <taxon>Pseudomonadota</taxon>
        <taxon>Betaproteobacteria</taxon>
        <taxon>Rhodocyclales</taxon>
        <taxon>Zoogloeaceae</taxon>
        <taxon>Thauera</taxon>
    </lineage>
</organism>
<dbReference type="eggNOG" id="COG0515">
    <property type="taxonomic scope" value="Bacteria"/>
</dbReference>
<gene>
    <name evidence="1" type="ORF">C666_04345</name>
</gene>
<dbReference type="InterPro" id="IPR011009">
    <property type="entry name" value="Kinase-like_dom_sf"/>
</dbReference>
<name>N6Z6E7_THAL4</name>
<sequence>MPGKRTDYLALRGGAEVIEADGHGEKVLRLPDGSYLKVFRRKRLLSSAAWYPYAQRFVDNAASLARLGVPCPRVIHVHRFPIIRRDVVHYHPLPGITLRQIVRDAGPETDAPALRARLGRFVAELHGLGIFFRSIHLGNIVLGESCRLGLIDIADMKIGSRPLSRFKRKRNFAHLLRYREDRAWLLADGGKAFAEAYALQAGTGYAAPDLQAWLDATDGAER</sequence>
<evidence type="ECO:0000313" key="2">
    <source>
        <dbReference type="Proteomes" id="UP000013232"/>
    </source>
</evidence>
<dbReference type="OrthoDB" id="8534453at2"/>
<dbReference type="RefSeq" id="WP_004334257.1">
    <property type="nucleotide sequence ID" value="NZ_AMXE01000008.1"/>
</dbReference>
<keyword evidence="2" id="KW-1185">Reference proteome</keyword>
<dbReference type="SUPFAM" id="SSF56112">
    <property type="entry name" value="Protein kinase-like (PK-like)"/>
    <property type="match status" value="1"/>
</dbReference>
<evidence type="ECO:0000313" key="1">
    <source>
        <dbReference type="EMBL" id="ENO89918.1"/>
    </source>
</evidence>
<proteinExistence type="predicted"/>
<dbReference type="EMBL" id="AMXE01000008">
    <property type="protein sequence ID" value="ENO89918.1"/>
    <property type="molecule type" value="Genomic_DNA"/>
</dbReference>
<dbReference type="AlphaFoldDB" id="N6Z6E7"/>